<proteinExistence type="predicted"/>
<feature type="non-terminal residue" evidence="1">
    <location>
        <position position="91"/>
    </location>
</feature>
<evidence type="ECO:0000313" key="1">
    <source>
        <dbReference type="EMBL" id="GAH30133.1"/>
    </source>
</evidence>
<dbReference type="AlphaFoldDB" id="X1GAT4"/>
<dbReference type="EMBL" id="BART01040577">
    <property type="protein sequence ID" value="GAH30133.1"/>
    <property type="molecule type" value="Genomic_DNA"/>
</dbReference>
<name>X1GAT4_9ZZZZ</name>
<organism evidence="1">
    <name type="scientific">marine sediment metagenome</name>
    <dbReference type="NCBI Taxonomy" id="412755"/>
    <lineage>
        <taxon>unclassified sequences</taxon>
        <taxon>metagenomes</taxon>
        <taxon>ecological metagenomes</taxon>
    </lineage>
</organism>
<gene>
    <name evidence="1" type="ORF">S01H4_65947</name>
</gene>
<feature type="non-terminal residue" evidence="1">
    <location>
        <position position="1"/>
    </location>
</feature>
<comment type="caution">
    <text evidence="1">The sequence shown here is derived from an EMBL/GenBank/DDBJ whole genome shotgun (WGS) entry which is preliminary data.</text>
</comment>
<sequence length="91" mass="10664">TIGNYSVTEFDIILDGTSILLKIDEKYRYLLSPLNTDKIKAQLYESLESYNIVLEYNNTDNTWELKSSGLDYLDISQYLTLTEGDNFLFWF</sequence>
<reference evidence="1" key="1">
    <citation type="journal article" date="2014" name="Front. Microbiol.">
        <title>High frequency of phylogenetically diverse reductive dehalogenase-homologous genes in deep subseafloor sedimentary metagenomes.</title>
        <authorList>
            <person name="Kawai M."/>
            <person name="Futagami T."/>
            <person name="Toyoda A."/>
            <person name="Takaki Y."/>
            <person name="Nishi S."/>
            <person name="Hori S."/>
            <person name="Arai W."/>
            <person name="Tsubouchi T."/>
            <person name="Morono Y."/>
            <person name="Uchiyama I."/>
            <person name="Ito T."/>
            <person name="Fujiyama A."/>
            <person name="Inagaki F."/>
            <person name="Takami H."/>
        </authorList>
    </citation>
    <scope>NUCLEOTIDE SEQUENCE</scope>
    <source>
        <strain evidence="1">Expedition CK06-06</strain>
    </source>
</reference>
<accession>X1GAT4</accession>
<protein>
    <submittedName>
        <fullName evidence="1">Uncharacterized protein</fullName>
    </submittedName>
</protein>